<dbReference type="EMBL" id="VBUF01000001">
    <property type="protein sequence ID" value="TLS73343.1"/>
    <property type="molecule type" value="Genomic_DNA"/>
</dbReference>
<protein>
    <submittedName>
        <fullName evidence="2">WbqC family protein</fullName>
    </submittedName>
    <submittedName>
        <fullName evidence="1">WbqC-like protein family protein</fullName>
    </submittedName>
</protein>
<dbReference type="AlphaFoldDB" id="A0A1C0ASX8"/>
<reference evidence="1" key="2">
    <citation type="submission" date="2015-05" db="EMBL/GenBank/DDBJ databases">
        <authorList>
            <person name="Wang D.B."/>
            <person name="Wang M."/>
        </authorList>
    </citation>
    <scope>NUCLEOTIDE SEQUENCE [LARGE SCALE GENOMIC DNA]</scope>
    <source>
        <strain evidence="1">DU22</strain>
    </source>
</reference>
<name>A0A1C0ASX8_9BACT</name>
<gene>
    <name evidence="1" type="ORF">AAX29_01004</name>
    <name evidence="2" type="ORF">FE246_02310</name>
</gene>
<accession>A0A1C0ASX8</accession>
<dbReference type="Pfam" id="PF08889">
    <property type="entry name" value="WbqC"/>
    <property type="match status" value="1"/>
</dbReference>
<dbReference type="Proteomes" id="UP000093281">
    <property type="component" value="Unassembled WGS sequence"/>
</dbReference>
<dbReference type="Proteomes" id="UP000308001">
    <property type="component" value="Unassembled WGS sequence"/>
</dbReference>
<reference evidence="3" key="1">
    <citation type="submission" date="2015-05" db="EMBL/GenBank/DDBJ databases">
        <authorList>
            <person name="Rovetto F."/>
            <person name="Cocolin L."/>
            <person name="Illeghems K."/>
            <person name="Van Nieuwerburgh F."/>
            <person name="Houf K."/>
        </authorList>
    </citation>
    <scope>NUCLEOTIDE SEQUENCE [LARGE SCALE GENOMIC DNA]</scope>
    <source>
        <strain evidence="3">DU22</strain>
    </source>
</reference>
<dbReference type="PATRIC" id="fig|544718.48.peg.2159"/>
<dbReference type="EMBL" id="LCUJ01000002">
    <property type="protein sequence ID" value="OCL99951.1"/>
    <property type="molecule type" value="Genomic_DNA"/>
</dbReference>
<sequence length="229" mass="26630">MTIAIMQPYLFPYIGYWQLINAVDTFVIYDDVNFIKKGYINRNSILIAGKQQQITLELIGASQNKLINEVEVGNNSKKLLKTIEMTYKKAPFFNEVFSLIKKVLNQKEKNLAKFIGYSLSLISTYLNISTKFIYSSDIEKNNTLKSQDKILDICKKLKATSYINSIGGQELYNKKIFKENGIKLSFLESRLIDYKQFQNDFIPYLSIVDILMFNSKDEIKNMLNRYELV</sequence>
<comment type="caution">
    <text evidence="2">The sequence shown here is derived from an EMBL/GenBank/DDBJ whole genome shotgun (WGS) entry which is preliminary data.</text>
</comment>
<evidence type="ECO:0000313" key="2">
    <source>
        <dbReference type="EMBL" id="TLS73343.1"/>
    </source>
</evidence>
<dbReference type="InterPro" id="IPR014985">
    <property type="entry name" value="WbqC"/>
</dbReference>
<evidence type="ECO:0000313" key="1">
    <source>
        <dbReference type="EMBL" id="OCL99951.1"/>
    </source>
</evidence>
<proteinExistence type="predicted"/>
<organism evidence="2 4">
    <name type="scientific">Aliarcobacter thereius</name>
    <dbReference type="NCBI Taxonomy" id="544718"/>
    <lineage>
        <taxon>Bacteria</taxon>
        <taxon>Pseudomonadati</taxon>
        <taxon>Campylobacterota</taxon>
        <taxon>Epsilonproteobacteria</taxon>
        <taxon>Campylobacterales</taxon>
        <taxon>Arcobacteraceae</taxon>
        <taxon>Aliarcobacter</taxon>
    </lineage>
</organism>
<reference evidence="2 4" key="3">
    <citation type="submission" date="2019-05" db="EMBL/GenBank/DDBJ databases">
        <title>Arcobacter cibarius and Arcobacter thereius providing challenges in identification an antibiotic susceptibility and Quinolone resistance.</title>
        <authorList>
            <person name="Busch A."/>
            <person name="Hanel I."/>
            <person name="Hotzel H."/>
            <person name="Tomaso H."/>
        </authorList>
    </citation>
    <scope>NUCLEOTIDE SEQUENCE [LARGE SCALE GENOMIC DNA]</scope>
    <source>
        <strain evidence="2 4">17CS1191_2</strain>
    </source>
</reference>
<evidence type="ECO:0000313" key="3">
    <source>
        <dbReference type="Proteomes" id="UP000093281"/>
    </source>
</evidence>
<evidence type="ECO:0000313" key="4">
    <source>
        <dbReference type="Proteomes" id="UP000308001"/>
    </source>
</evidence>
<dbReference type="OrthoDB" id="3611744at2"/>
<dbReference type="RefSeq" id="WP_066185948.1">
    <property type="nucleotide sequence ID" value="NZ_LCUJ01000002.1"/>
</dbReference>